<dbReference type="InterPro" id="IPR050448">
    <property type="entry name" value="OpgB/LTA_synthase_biosynth"/>
</dbReference>
<keyword evidence="12" id="KW-1185">Reference proteome</keyword>
<evidence type="ECO:0000256" key="9">
    <source>
        <dbReference type="SAM" id="Phobius"/>
    </source>
</evidence>
<dbReference type="Gene3D" id="3.30.1120.170">
    <property type="match status" value="1"/>
</dbReference>
<dbReference type="InterPro" id="IPR017850">
    <property type="entry name" value="Alkaline_phosphatase_core_sf"/>
</dbReference>
<feature type="transmembrane region" description="Helical" evidence="9">
    <location>
        <begin position="15"/>
        <end position="34"/>
    </location>
</feature>
<dbReference type="Pfam" id="PF00884">
    <property type="entry name" value="Sulfatase"/>
    <property type="match status" value="1"/>
</dbReference>
<keyword evidence="6 9" id="KW-1133">Transmembrane helix</keyword>
<dbReference type="CDD" id="cd16015">
    <property type="entry name" value="LTA_synthase"/>
    <property type="match status" value="1"/>
</dbReference>
<feature type="domain" description="Sulfatase N-terminal" evidence="10">
    <location>
        <begin position="237"/>
        <end position="530"/>
    </location>
</feature>
<protein>
    <submittedName>
        <fullName evidence="11">LTA synthase family protein</fullName>
        <ecNumber evidence="11">2.7.8.-</ecNumber>
    </submittedName>
</protein>
<name>A0ABV5KQZ6_9BACL</name>
<organism evidence="11 12">
    <name type="scientific">Paenibacillus aurantiacus</name>
    <dbReference type="NCBI Taxonomy" id="1936118"/>
    <lineage>
        <taxon>Bacteria</taxon>
        <taxon>Bacillati</taxon>
        <taxon>Bacillota</taxon>
        <taxon>Bacilli</taxon>
        <taxon>Bacillales</taxon>
        <taxon>Paenibacillaceae</taxon>
        <taxon>Paenibacillus</taxon>
    </lineage>
</organism>
<dbReference type="EMBL" id="JBHMDO010000022">
    <property type="protein sequence ID" value="MFB9326818.1"/>
    <property type="molecule type" value="Genomic_DNA"/>
</dbReference>
<evidence type="ECO:0000256" key="7">
    <source>
        <dbReference type="ARBA" id="ARBA00023136"/>
    </source>
</evidence>
<sequence>MSLSTTHRLISTRPFIFFTIIMLIKGYLAWHVIFDTTPTWQPLVTELPFCWLAFCLLEWFASKRKLIYYMALNLLFTSIFFAVIMYYKYFGVIVTYHALEQVNQVTAVKDSVFELLDPYFLFIFTDIILIPLLIYRSANHRLWRHRSARRLNRGTVGVLFIVSAALCLLNIWPNRASMNEIKQAEEMGILNYEAFTVADQQDETIVAADQITQDAIDAMKGIQEPASPNLTGAAAGRNVIIVQMEAFQNFLIDLKIEGQEVTPNLNKLARDNFYFPHFFQQVGQGNTSDAEFVVNTSFYIPPHGAATMQYADKALPSMPKLLEASGYESYNFHTNDVAFWNRENLYKALGFTHYYDKTFFTEEDKVFFGASDEVLYRKTAEELKKKQDAGTKFYAHVISMTAHHPFSIPEEKDKIKLPERYQGTFVGDYIRAQSYADYALGKFIEELKASGVWENSILLVYGDHLGLPKYSLDSDDKALMEEIYGRAYTYTDMINIPFIIAGDNVTYPSRQQQIGGQSDVMPTVMNLLGISIEDHVHFGQDLLNQKTYNLLPQRYYLPSGSFLSGQSLYIPGVAFKDGLEYPLTGDGAKPVETVTQQDYDNALKLLQYSDSYVQQLPDRQE</sequence>
<evidence type="ECO:0000256" key="4">
    <source>
        <dbReference type="ARBA" id="ARBA00022475"/>
    </source>
</evidence>
<dbReference type="SUPFAM" id="SSF53649">
    <property type="entry name" value="Alkaline phosphatase-like"/>
    <property type="match status" value="1"/>
</dbReference>
<dbReference type="GO" id="GO:0016740">
    <property type="term" value="F:transferase activity"/>
    <property type="evidence" value="ECO:0007669"/>
    <property type="project" value="UniProtKB-KW"/>
</dbReference>
<evidence type="ECO:0000256" key="6">
    <source>
        <dbReference type="ARBA" id="ARBA00022989"/>
    </source>
</evidence>
<comment type="subcellular location">
    <subcellularLocation>
        <location evidence="1">Cell membrane</location>
        <topology evidence="1">Multi-pass membrane protein</topology>
    </subcellularLocation>
</comment>
<keyword evidence="4 8" id="KW-1003">Cell membrane</keyword>
<dbReference type="RefSeq" id="WP_377494461.1">
    <property type="nucleotide sequence ID" value="NZ_JBHMDO010000022.1"/>
</dbReference>
<evidence type="ECO:0000256" key="8">
    <source>
        <dbReference type="PIRNR" id="PIRNR005091"/>
    </source>
</evidence>
<evidence type="ECO:0000256" key="1">
    <source>
        <dbReference type="ARBA" id="ARBA00004651"/>
    </source>
</evidence>
<reference evidence="11 12" key="1">
    <citation type="submission" date="2024-09" db="EMBL/GenBank/DDBJ databases">
        <authorList>
            <person name="Sun Q."/>
            <person name="Mori K."/>
        </authorList>
    </citation>
    <scope>NUCLEOTIDE SEQUENCE [LARGE SCALE GENOMIC DNA]</scope>
    <source>
        <strain evidence="11 12">TISTR 2452</strain>
    </source>
</reference>
<dbReference type="PIRSF" id="PIRSF005091">
    <property type="entry name" value="Mmb_sulf_HI1246"/>
    <property type="match status" value="1"/>
</dbReference>
<dbReference type="PANTHER" id="PTHR47371">
    <property type="entry name" value="LIPOTEICHOIC ACID SYNTHASE"/>
    <property type="match status" value="1"/>
</dbReference>
<comment type="similarity">
    <text evidence="3 8">Belongs to the LTA synthase family.</text>
</comment>
<feature type="transmembrane region" description="Helical" evidence="9">
    <location>
        <begin position="119"/>
        <end position="135"/>
    </location>
</feature>
<dbReference type="InterPro" id="IPR000917">
    <property type="entry name" value="Sulfatase_N"/>
</dbReference>
<evidence type="ECO:0000256" key="3">
    <source>
        <dbReference type="ARBA" id="ARBA00009983"/>
    </source>
</evidence>
<feature type="transmembrane region" description="Helical" evidence="9">
    <location>
        <begin position="156"/>
        <end position="173"/>
    </location>
</feature>
<feature type="transmembrane region" description="Helical" evidence="9">
    <location>
        <begin position="40"/>
        <end position="60"/>
    </location>
</feature>
<evidence type="ECO:0000256" key="2">
    <source>
        <dbReference type="ARBA" id="ARBA00004936"/>
    </source>
</evidence>
<keyword evidence="11" id="KW-0808">Transferase</keyword>
<comment type="caution">
    <text evidence="11">The sequence shown here is derived from an EMBL/GenBank/DDBJ whole genome shotgun (WGS) entry which is preliminary data.</text>
</comment>
<comment type="pathway">
    <text evidence="2">Cell wall biogenesis; lipoteichoic acid biosynthesis.</text>
</comment>
<keyword evidence="7 8" id="KW-0472">Membrane</keyword>
<dbReference type="PANTHER" id="PTHR47371:SF3">
    <property type="entry name" value="PHOSPHOGLYCEROL TRANSFERASE I"/>
    <property type="match status" value="1"/>
</dbReference>
<gene>
    <name evidence="11" type="ORF">ACFFSY_12905</name>
</gene>
<accession>A0ABV5KQZ6</accession>
<dbReference type="EC" id="2.7.8.-" evidence="11"/>
<proteinExistence type="inferred from homology"/>
<dbReference type="InterPro" id="IPR012160">
    <property type="entry name" value="LtaS-like"/>
</dbReference>
<evidence type="ECO:0000313" key="12">
    <source>
        <dbReference type="Proteomes" id="UP001589747"/>
    </source>
</evidence>
<keyword evidence="5 9" id="KW-0812">Transmembrane</keyword>
<feature type="transmembrane region" description="Helical" evidence="9">
    <location>
        <begin position="67"/>
        <end position="87"/>
    </location>
</feature>
<dbReference type="Proteomes" id="UP001589747">
    <property type="component" value="Unassembled WGS sequence"/>
</dbReference>
<dbReference type="Gene3D" id="3.40.720.10">
    <property type="entry name" value="Alkaline Phosphatase, subunit A"/>
    <property type="match status" value="1"/>
</dbReference>
<evidence type="ECO:0000256" key="5">
    <source>
        <dbReference type="ARBA" id="ARBA00022692"/>
    </source>
</evidence>
<evidence type="ECO:0000259" key="10">
    <source>
        <dbReference type="Pfam" id="PF00884"/>
    </source>
</evidence>
<evidence type="ECO:0000313" key="11">
    <source>
        <dbReference type="EMBL" id="MFB9326818.1"/>
    </source>
</evidence>